<feature type="transmembrane region" description="Helical" evidence="1">
    <location>
        <begin position="56"/>
        <end position="77"/>
    </location>
</feature>
<evidence type="ECO:0000313" key="2">
    <source>
        <dbReference type="EMBL" id="OEJ16196.1"/>
    </source>
</evidence>
<accession>A0A1E5NJC1</accession>
<keyword evidence="1" id="KW-1133">Transmembrane helix</keyword>
<evidence type="ECO:0000256" key="1">
    <source>
        <dbReference type="SAM" id="Phobius"/>
    </source>
</evidence>
<organism evidence="2 3">
    <name type="scientific">Brachyspira hampsonii</name>
    <dbReference type="NCBI Taxonomy" id="1287055"/>
    <lineage>
        <taxon>Bacteria</taxon>
        <taxon>Pseudomonadati</taxon>
        <taxon>Spirochaetota</taxon>
        <taxon>Spirochaetia</taxon>
        <taxon>Brachyspirales</taxon>
        <taxon>Brachyspiraceae</taxon>
        <taxon>Brachyspira</taxon>
    </lineage>
</organism>
<comment type="caution">
    <text evidence="2">The sequence shown here is derived from an EMBL/GenBank/DDBJ whole genome shotgun (WGS) entry which is preliminary data.</text>
</comment>
<name>A0A1E5NJC1_9SPIR</name>
<evidence type="ECO:0000313" key="3">
    <source>
        <dbReference type="Proteomes" id="UP000095247"/>
    </source>
</evidence>
<sequence length="85" mass="9930">MANSTRVKLALKINLVNNQNSHYKFKIYSPRAVDTKNKKRLMCAAFINEAMCINKIFYIILTIINFCIFIYNIHGIIKRISIFSN</sequence>
<dbReference type="EMBL" id="MDCO01000001">
    <property type="protein sequence ID" value="OEJ16196.1"/>
    <property type="molecule type" value="Genomic_DNA"/>
</dbReference>
<keyword evidence="1" id="KW-0812">Transmembrane</keyword>
<dbReference type="Proteomes" id="UP000095247">
    <property type="component" value="Unassembled WGS sequence"/>
</dbReference>
<proteinExistence type="predicted"/>
<protein>
    <submittedName>
        <fullName evidence="2">Uncharacterized protein</fullName>
    </submittedName>
</protein>
<reference evidence="2 3" key="1">
    <citation type="submission" date="2016-08" db="EMBL/GenBank/DDBJ databases">
        <title>Characterization and recognition of Brachyspira hampsonii sp. nov., a novel intestinal spirochete that is pathogenic to pigs.</title>
        <authorList>
            <person name="Mirajkar N."/>
            <person name="La T."/>
            <person name="Phillips N."/>
            <person name="Hampson D."/>
            <person name="Gebhart C."/>
        </authorList>
    </citation>
    <scope>NUCLEOTIDE SEQUENCE [LARGE SCALE GENOMIC DNA]</scope>
    <source>
        <strain evidence="2 3">P280/1</strain>
    </source>
</reference>
<keyword evidence="1" id="KW-0472">Membrane</keyword>
<gene>
    <name evidence="2" type="ORF">BFL38_12245</name>
</gene>
<dbReference type="AlphaFoldDB" id="A0A1E5NJC1"/>